<evidence type="ECO:0000256" key="5">
    <source>
        <dbReference type="ARBA" id="ARBA00023284"/>
    </source>
</evidence>
<evidence type="ECO:0000256" key="9">
    <source>
        <dbReference type="PIRSR" id="PIRSR000077-4"/>
    </source>
</evidence>
<dbReference type="AlphaFoldDB" id="A0A365H197"/>
<reference evidence="11 12" key="1">
    <citation type="submission" date="2018-06" db="EMBL/GenBank/DDBJ databases">
        <title>Actinomadura craniellae sp. nov. isolated from marine sponge Craniella sp.</title>
        <authorList>
            <person name="Li L."/>
            <person name="Xu Q.H."/>
            <person name="Lin H.W."/>
            <person name="Lu Y.H."/>
        </authorList>
    </citation>
    <scope>NUCLEOTIDE SEQUENCE [LARGE SCALE GENOMIC DNA]</scope>
    <source>
        <strain evidence="11 12">LHW63021</strain>
    </source>
</reference>
<sequence>MITLTTENFDERVLRAGKPVLVDFWTEWCPPCKMIAPVLEEIEAERGDRLTIAKLNGDEHPEIVRRYGVLGFPTLTLFRDGEIVERIVGARPKRRLLADLDAHL</sequence>
<dbReference type="PROSITE" id="PS51352">
    <property type="entry name" value="THIOREDOXIN_2"/>
    <property type="match status" value="1"/>
</dbReference>
<evidence type="ECO:0000256" key="1">
    <source>
        <dbReference type="ARBA" id="ARBA00008987"/>
    </source>
</evidence>
<comment type="caution">
    <text evidence="11">The sequence shown here is derived from an EMBL/GenBank/DDBJ whole genome shotgun (WGS) entry which is preliminary data.</text>
</comment>
<feature type="active site" description="Nucleophile" evidence="8">
    <location>
        <position position="29"/>
    </location>
</feature>
<accession>A0A365H197</accession>
<evidence type="ECO:0000256" key="8">
    <source>
        <dbReference type="PIRSR" id="PIRSR000077-1"/>
    </source>
</evidence>
<dbReference type="NCBIfam" id="TIGR01068">
    <property type="entry name" value="thioredoxin"/>
    <property type="match status" value="1"/>
</dbReference>
<dbReference type="PRINTS" id="PR00421">
    <property type="entry name" value="THIOREDOXIN"/>
</dbReference>
<evidence type="ECO:0000256" key="7">
    <source>
        <dbReference type="PIRNR" id="PIRNR000077"/>
    </source>
</evidence>
<feature type="site" description="Deprotonates C-terminal active site Cys" evidence="8">
    <location>
        <position position="23"/>
    </location>
</feature>
<dbReference type="GO" id="GO:0005829">
    <property type="term" value="C:cytosol"/>
    <property type="evidence" value="ECO:0007669"/>
    <property type="project" value="TreeGrafter"/>
</dbReference>
<dbReference type="PROSITE" id="PS00194">
    <property type="entry name" value="THIOREDOXIN_1"/>
    <property type="match status" value="1"/>
</dbReference>
<dbReference type="PANTHER" id="PTHR45663">
    <property type="entry name" value="GEO12009P1"/>
    <property type="match status" value="1"/>
</dbReference>
<evidence type="ECO:0000313" key="12">
    <source>
        <dbReference type="Proteomes" id="UP000251891"/>
    </source>
</evidence>
<organism evidence="11 12">
    <name type="scientific">Actinomadura craniellae</name>
    <dbReference type="NCBI Taxonomy" id="2231787"/>
    <lineage>
        <taxon>Bacteria</taxon>
        <taxon>Bacillati</taxon>
        <taxon>Actinomycetota</taxon>
        <taxon>Actinomycetes</taxon>
        <taxon>Streptosporangiales</taxon>
        <taxon>Thermomonosporaceae</taxon>
        <taxon>Actinomadura</taxon>
    </lineage>
</organism>
<keyword evidence="3" id="KW-0249">Electron transport</keyword>
<dbReference type="Pfam" id="PF00085">
    <property type="entry name" value="Thioredoxin"/>
    <property type="match status" value="1"/>
</dbReference>
<evidence type="ECO:0000256" key="6">
    <source>
        <dbReference type="NCBIfam" id="TIGR01068"/>
    </source>
</evidence>
<gene>
    <name evidence="11" type="primary">trxA</name>
    <name evidence="11" type="ORF">DPM19_26785</name>
</gene>
<evidence type="ECO:0000259" key="10">
    <source>
        <dbReference type="PROSITE" id="PS51352"/>
    </source>
</evidence>
<dbReference type="InterPro" id="IPR036249">
    <property type="entry name" value="Thioredoxin-like_sf"/>
</dbReference>
<keyword evidence="4 9" id="KW-1015">Disulfide bond</keyword>
<dbReference type="OrthoDB" id="9790390at2"/>
<comment type="similarity">
    <text evidence="1 7">Belongs to the thioredoxin family.</text>
</comment>
<proteinExistence type="inferred from homology"/>
<dbReference type="EMBL" id="QLYX01000015">
    <property type="protein sequence ID" value="RAY11963.1"/>
    <property type="molecule type" value="Genomic_DNA"/>
</dbReference>
<feature type="site" description="Contributes to redox potential value" evidence="8">
    <location>
        <position position="31"/>
    </location>
</feature>
<dbReference type="CDD" id="cd02947">
    <property type="entry name" value="TRX_family"/>
    <property type="match status" value="1"/>
</dbReference>
<dbReference type="PIRSF" id="PIRSF000077">
    <property type="entry name" value="Thioredoxin"/>
    <property type="match status" value="1"/>
</dbReference>
<feature type="disulfide bond" description="Redox-active" evidence="9">
    <location>
        <begin position="29"/>
        <end position="32"/>
    </location>
</feature>
<dbReference type="PANTHER" id="PTHR45663:SF11">
    <property type="entry name" value="GEO12009P1"/>
    <property type="match status" value="1"/>
</dbReference>
<dbReference type="GO" id="GO:0015035">
    <property type="term" value="F:protein-disulfide reductase activity"/>
    <property type="evidence" value="ECO:0007669"/>
    <property type="project" value="UniProtKB-UniRule"/>
</dbReference>
<dbReference type="Proteomes" id="UP000251891">
    <property type="component" value="Unassembled WGS sequence"/>
</dbReference>
<keyword evidence="2" id="KW-0813">Transport</keyword>
<keyword evidence="12" id="KW-1185">Reference proteome</keyword>
<keyword evidence="5 9" id="KW-0676">Redox-active center</keyword>
<dbReference type="Gene3D" id="3.40.30.10">
    <property type="entry name" value="Glutaredoxin"/>
    <property type="match status" value="1"/>
</dbReference>
<dbReference type="GO" id="GO:0045454">
    <property type="term" value="P:cell redox homeostasis"/>
    <property type="evidence" value="ECO:0007669"/>
    <property type="project" value="TreeGrafter"/>
</dbReference>
<feature type="domain" description="Thioredoxin" evidence="10">
    <location>
        <begin position="1"/>
        <end position="104"/>
    </location>
</feature>
<protein>
    <recommendedName>
        <fullName evidence="6 7">Thioredoxin</fullName>
    </recommendedName>
</protein>
<dbReference type="InterPro" id="IPR013766">
    <property type="entry name" value="Thioredoxin_domain"/>
</dbReference>
<evidence type="ECO:0000313" key="11">
    <source>
        <dbReference type="EMBL" id="RAY11963.1"/>
    </source>
</evidence>
<dbReference type="SUPFAM" id="SSF52833">
    <property type="entry name" value="Thioredoxin-like"/>
    <property type="match status" value="1"/>
</dbReference>
<feature type="site" description="Contributes to redox potential value" evidence="8">
    <location>
        <position position="30"/>
    </location>
</feature>
<dbReference type="RefSeq" id="WP_111870829.1">
    <property type="nucleotide sequence ID" value="NZ_QLYX01000015.1"/>
</dbReference>
<evidence type="ECO:0000256" key="3">
    <source>
        <dbReference type="ARBA" id="ARBA00022982"/>
    </source>
</evidence>
<feature type="active site" description="Nucleophile" evidence="8">
    <location>
        <position position="32"/>
    </location>
</feature>
<evidence type="ECO:0000256" key="2">
    <source>
        <dbReference type="ARBA" id="ARBA00022448"/>
    </source>
</evidence>
<dbReference type="InterPro" id="IPR005746">
    <property type="entry name" value="Thioredoxin"/>
</dbReference>
<dbReference type="FunFam" id="3.40.30.10:FF:000001">
    <property type="entry name" value="Thioredoxin"/>
    <property type="match status" value="1"/>
</dbReference>
<name>A0A365H197_9ACTN</name>
<dbReference type="InterPro" id="IPR017937">
    <property type="entry name" value="Thioredoxin_CS"/>
</dbReference>
<evidence type="ECO:0000256" key="4">
    <source>
        <dbReference type="ARBA" id="ARBA00023157"/>
    </source>
</evidence>